<sequence>MDHGATAPAMPVANRKVVRASWRTGLCVIVLHWAVTPVLAESDPAQISNSADALAISPLQTARLETDPDSLKFTQKHEDAAVSVAKALIQANLVGKPRTKPTTGHKSLSRQALAATVSAGSNGTIAPSKLFGTPGEPVSLSPVTKRWQRALENLELDADVSGKDRNSFRAYSAIVNQVRPHRRGLQIPKINYMVNRLLAYREDSVLYKSGEYWASPVETLSRRAGDCEDYAILKYALLRDLGVKDDDMRIVVLRDTAARQYHAVLSVRHKGQWLILDNRFSRVRFERDLPHYQALYSVNAAGEWAHAPRAGSPVRLAARLKSATR</sequence>
<evidence type="ECO:0000313" key="2">
    <source>
        <dbReference type="Proteomes" id="UP000049983"/>
    </source>
</evidence>
<keyword evidence="2" id="KW-1185">Reference proteome</keyword>
<dbReference type="PANTHER" id="PTHR39327:SF1">
    <property type="entry name" value="BLR5470 PROTEIN"/>
    <property type="match status" value="1"/>
</dbReference>
<dbReference type="RefSeq" id="WP_055116117.1">
    <property type="nucleotide sequence ID" value="NZ_CXWA01000003.1"/>
</dbReference>
<dbReference type="Pfam" id="PF06035">
    <property type="entry name" value="Peptidase_C93"/>
    <property type="match status" value="1"/>
</dbReference>
<dbReference type="OrthoDB" id="5401788at2"/>
<evidence type="ECO:0000313" key="1">
    <source>
        <dbReference type="EMBL" id="CTQ64164.1"/>
    </source>
</evidence>
<gene>
    <name evidence="1" type="ORF">LA5096_00282</name>
</gene>
<dbReference type="EMBL" id="CXWC01000001">
    <property type="protein sequence ID" value="CTQ64164.1"/>
    <property type="molecule type" value="Genomic_DNA"/>
</dbReference>
<dbReference type="Gene3D" id="3.10.620.30">
    <property type="match status" value="1"/>
</dbReference>
<dbReference type="AlphaFoldDB" id="A0A0M6ZRM5"/>
<proteinExistence type="predicted"/>
<dbReference type="InterPro" id="IPR038765">
    <property type="entry name" value="Papain-like_cys_pep_sf"/>
</dbReference>
<name>A0A0M6ZRM5_9HYPH</name>
<dbReference type="Proteomes" id="UP000049983">
    <property type="component" value="Unassembled WGS sequence"/>
</dbReference>
<protein>
    <submittedName>
        <fullName evidence="1">Transglutaminase-like domain protein</fullName>
    </submittedName>
</protein>
<dbReference type="InterPro" id="IPR010319">
    <property type="entry name" value="Transglutaminase-like_Cys_pept"/>
</dbReference>
<reference evidence="2" key="1">
    <citation type="submission" date="2015-07" db="EMBL/GenBank/DDBJ databases">
        <authorList>
            <person name="Rodrigo-Torres Lidia"/>
            <person name="Arahal R.David."/>
        </authorList>
    </citation>
    <scope>NUCLEOTIDE SEQUENCE [LARGE SCALE GENOMIC DNA]</scope>
    <source>
        <strain evidence="2">CECT 5096</strain>
    </source>
</reference>
<dbReference type="SUPFAM" id="SSF54001">
    <property type="entry name" value="Cysteine proteinases"/>
    <property type="match status" value="1"/>
</dbReference>
<dbReference type="STRING" id="311410.LA5095_02913"/>
<dbReference type="PANTHER" id="PTHR39327">
    <property type="match status" value="1"/>
</dbReference>
<dbReference type="GeneID" id="97667748"/>
<accession>A0A0M6ZRM5</accession>
<organism evidence="1 2">
    <name type="scientific">Roseibium album</name>
    <dbReference type="NCBI Taxonomy" id="311410"/>
    <lineage>
        <taxon>Bacteria</taxon>
        <taxon>Pseudomonadati</taxon>
        <taxon>Pseudomonadota</taxon>
        <taxon>Alphaproteobacteria</taxon>
        <taxon>Hyphomicrobiales</taxon>
        <taxon>Stappiaceae</taxon>
        <taxon>Roseibium</taxon>
    </lineage>
</organism>